<dbReference type="GO" id="GO:0005634">
    <property type="term" value="C:nucleus"/>
    <property type="evidence" value="ECO:0007669"/>
    <property type="project" value="UniProtKB-SubCell"/>
</dbReference>
<evidence type="ECO:0000256" key="4">
    <source>
        <dbReference type="ARBA" id="ARBA00022490"/>
    </source>
</evidence>
<comment type="subcellular location">
    <subcellularLocation>
        <location evidence="2">Cytoplasm</location>
        <location evidence="2">Stress granule</location>
    </subcellularLocation>
    <subcellularLocation>
        <location evidence="1">Nucleus</location>
    </subcellularLocation>
</comment>
<evidence type="ECO:0000256" key="3">
    <source>
        <dbReference type="ARBA" id="ARBA00010821"/>
    </source>
</evidence>
<evidence type="ECO:0000256" key="5">
    <source>
        <dbReference type="ARBA" id="ARBA00023242"/>
    </source>
</evidence>
<dbReference type="EMBL" id="QBLH01001231">
    <property type="protein sequence ID" value="TGZ52581.1"/>
    <property type="molecule type" value="Genomic_DNA"/>
</dbReference>
<evidence type="ECO:0000313" key="7">
    <source>
        <dbReference type="Proteomes" id="UP000310200"/>
    </source>
</evidence>
<dbReference type="AlphaFoldDB" id="A0A4S2KRP7"/>
<reference evidence="6 7" key="1">
    <citation type="journal article" date="2019" name="Philos. Trans. R. Soc. Lond., B, Biol. Sci.">
        <title>Ant behaviour and brain gene expression of defending hosts depend on the ecological success of the intruding social parasite.</title>
        <authorList>
            <person name="Kaur R."/>
            <person name="Stoldt M."/>
            <person name="Jongepier E."/>
            <person name="Feldmeyer B."/>
            <person name="Menzel F."/>
            <person name="Bornberg-Bauer E."/>
            <person name="Foitzik S."/>
        </authorList>
    </citation>
    <scope>NUCLEOTIDE SEQUENCE [LARGE SCALE GENOMIC DNA]</scope>
    <source>
        <tissue evidence="6">Whole body</tissue>
    </source>
</reference>
<dbReference type="STRING" id="300112.A0A4S2KRP7"/>
<organism evidence="6 7">
    <name type="scientific">Temnothorax longispinosus</name>
    <dbReference type="NCBI Taxonomy" id="300112"/>
    <lineage>
        <taxon>Eukaryota</taxon>
        <taxon>Metazoa</taxon>
        <taxon>Ecdysozoa</taxon>
        <taxon>Arthropoda</taxon>
        <taxon>Hexapoda</taxon>
        <taxon>Insecta</taxon>
        <taxon>Pterygota</taxon>
        <taxon>Neoptera</taxon>
        <taxon>Endopterygota</taxon>
        <taxon>Hymenoptera</taxon>
        <taxon>Apocrita</taxon>
        <taxon>Aculeata</taxon>
        <taxon>Formicoidea</taxon>
        <taxon>Formicidae</taxon>
        <taxon>Myrmicinae</taxon>
        <taxon>Temnothorax</taxon>
    </lineage>
</organism>
<evidence type="ECO:0000313" key="6">
    <source>
        <dbReference type="EMBL" id="TGZ52581.1"/>
    </source>
</evidence>
<keyword evidence="5" id="KW-0539">Nucleus</keyword>
<comment type="similarity">
    <text evidence="3">Belongs to the MCRIP family.</text>
</comment>
<comment type="caution">
    <text evidence="6">The sequence shown here is derived from an EMBL/GenBank/DDBJ whole genome shotgun (WGS) entry which is preliminary data.</text>
</comment>
<dbReference type="Pfam" id="PF14799">
    <property type="entry name" value="FAM195"/>
    <property type="match status" value="1"/>
</dbReference>
<sequence>NGNAYLNYVIRSSRSQMTTMNGKRPSSIPSRHQSETLAQHFDLIKYIYDSWNSVSKELDMCHNQPHSNSSNYRHGASVTYYQEREPNPQLKGKHFILSHLTWRHGGDSVLCKVLLGMQIPSARPNMLTIIGHFQTDTRNKKDKLQVNKSNLSTFVIHLKVTTF</sequence>
<evidence type="ECO:0000256" key="1">
    <source>
        <dbReference type="ARBA" id="ARBA00004123"/>
    </source>
</evidence>
<protein>
    <submittedName>
        <fullName evidence="6">Uncharacterized protein</fullName>
    </submittedName>
</protein>
<keyword evidence="4" id="KW-0963">Cytoplasm</keyword>
<dbReference type="GO" id="GO:0010494">
    <property type="term" value="C:cytoplasmic stress granule"/>
    <property type="evidence" value="ECO:0007669"/>
    <property type="project" value="UniProtKB-SubCell"/>
</dbReference>
<proteinExistence type="inferred from homology"/>
<feature type="non-terminal residue" evidence="6">
    <location>
        <position position="1"/>
    </location>
</feature>
<keyword evidence="7" id="KW-1185">Reference proteome</keyword>
<gene>
    <name evidence="6" type="ORF">DBV15_10506</name>
</gene>
<dbReference type="Proteomes" id="UP000310200">
    <property type="component" value="Unassembled WGS sequence"/>
</dbReference>
<evidence type="ECO:0000256" key="2">
    <source>
        <dbReference type="ARBA" id="ARBA00004210"/>
    </source>
</evidence>
<name>A0A4S2KRP7_9HYME</name>
<dbReference type="InterPro" id="IPR029428">
    <property type="entry name" value="MCRIP"/>
</dbReference>
<accession>A0A4S2KRP7</accession>